<evidence type="ECO:0000259" key="13">
    <source>
        <dbReference type="PROSITE" id="PS00794"/>
    </source>
</evidence>
<accession>A0ABU1WA62</accession>
<keyword evidence="7" id="KW-0418">Kinase</keyword>
<dbReference type="InterPro" id="IPR035907">
    <property type="entry name" value="Hppk_sf"/>
</dbReference>
<dbReference type="NCBIfam" id="TIGR01498">
    <property type="entry name" value="folK"/>
    <property type="match status" value="1"/>
</dbReference>
<dbReference type="RefSeq" id="WP_310060061.1">
    <property type="nucleotide sequence ID" value="NZ_JAVDVY010000001.1"/>
</dbReference>
<evidence type="ECO:0000256" key="11">
    <source>
        <dbReference type="ARBA" id="ARBA00029766"/>
    </source>
</evidence>
<evidence type="ECO:0000256" key="4">
    <source>
        <dbReference type="ARBA" id="ARBA00016218"/>
    </source>
</evidence>
<dbReference type="PROSITE" id="PS00794">
    <property type="entry name" value="HPPK"/>
    <property type="match status" value="1"/>
</dbReference>
<evidence type="ECO:0000256" key="2">
    <source>
        <dbReference type="ARBA" id="ARBA00005810"/>
    </source>
</evidence>
<organism evidence="14 15">
    <name type="scientific">Lysobacter niastensis</name>
    <dbReference type="NCBI Taxonomy" id="380629"/>
    <lineage>
        <taxon>Bacteria</taxon>
        <taxon>Pseudomonadati</taxon>
        <taxon>Pseudomonadota</taxon>
        <taxon>Gammaproteobacteria</taxon>
        <taxon>Lysobacterales</taxon>
        <taxon>Lysobacteraceae</taxon>
        <taxon>Lysobacter</taxon>
    </lineage>
</organism>
<evidence type="ECO:0000256" key="6">
    <source>
        <dbReference type="ARBA" id="ARBA00022741"/>
    </source>
</evidence>
<dbReference type="EC" id="2.7.6.3" evidence="3"/>
<evidence type="ECO:0000256" key="7">
    <source>
        <dbReference type="ARBA" id="ARBA00022777"/>
    </source>
</evidence>
<comment type="pathway">
    <text evidence="1">Cofactor biosynthesis; tetrahydrofolate biosynthesis; 2-amino-4-hydroxy-6-hydroxymethyl-7,8-dihydropteridine diphosphate from 7,8-dihydroneopterin triphosphate: step 4/4.</text>
</comment>
<dbReference type="InterPro" id="IPR000550">
    <property type="entry name" value="Hppk"/>
</dbReference>
<proteinExistence type="inferred from homology"/>
<evidence type="ECO:0000256" key="10">
    <source>
        <dbReference type="ARBA" id="ARBA00029409"/>
    </source>
</evidence>
<evidence type="ECO:0000256" key="5">
    <source>
        <dbReference type="ARBA" id="ARBA00022679"/>
    </source>
</evidence>
<dbReference type="EMBL" id="JAVDVY010000001">
    <property type="protein sequence ID" value="MDR7134205.1"/>
    <property type="molecule type" value="Genomic_DNA"/>
</dbReference>
<comment type="caution">
    <text evidence="14">The sequence shown here is derived from an EMBL/GenBank/DDBJ whole genome shotgun (WGS) entry which is preliminary data.</text>
</comment>
<dbReference type="PANTHER" id="PTHR43071:SF1">
    <property type="entry name" value="2-AMINO-4-HYDROXY-6-HYDROXYMETHYLDIHYDROPTERIDINE PYROPHOSPHOKINASE"/>
    <property type="match status" value="1"/>
</dbReference>
<evidence type="ECO:0000256" key="12">
    <source>
        <dbReference type="ARBA" id="ARBA00033413"/>
    </source>
</evidence>
<evidence type="ECO:0000256" key="8">
    <source>
        <dbReference type="ARBA" id="ARBA00022840"/>
    </source>
</evidence>
<protein>
    <recommendedName>
        <fullName evidence="4">2-amino-4-hydroxy-6-hydroxymethyldihydropteridine pyrophosphokinase</fullName>
        <ecNumber evidence="3">2.7.6.3</ecNumber>
    </recommendedName>
    <alternativeName>
        <fullName evidence="11">6-hydroxymethyl-7,8-dihydropterin pyrophosphokinase</fullName>
    </alternativeName>
    <alternativeName>
        <fullName evidence="12">7,8-dihydro-6-hydroxymethylpterin-pyrophosphokinase</fullName>
    </alternativeName>
</protein>
<dbReference type="SUPFAM" id="SSF55083">
    <property type="entry name" value="6-hydroxymethyl-7,8-dihydropterin pyrophosphokinase, HPPK"/>
    <property type="match status" value="1"/>
</dbReference>
<sequence length="174" mass="18572">MNAAVDAFVGLGSNLGESVATLRAALAALDAVADTRVLRASHFYRTPAWGVTEQPDFLNAVAMLRTSLPPTRLLAAMLDIERAAGRDRSADGSDRWGPRTLDLDLLLYGERVVVEPGLRVPHPHLHERAFALVPLVEIAADAVIPGIGSARDALARMETADIQALTYTDPPADA</sequence>
<dbReference type="Proteomes" id="UP001251524">
    <property type="component" value="Unassembled WGS sequence"/>
</dbReference>
<dbReference type="Gene3D" id="3.30.70.560">
    <property type="entry name" value="7,8-Dihydro-6-hydroxymethylpterin-pyrophosphokinase HPPK"/>
    <property type="match status" value="1"/>
</dbReference>
<evidence type="ECO:0000256" key="1">
    <source>
        <dbReference type="ARBA" id="ARBA00005051"/>
    </source>
</evidence>
<dbReference type="Pfam" id="PF01288">
    <property type="entry name" value="HPPK"/>
    <property type="match status" value="1"/>
</dbReference>
<keyword evidence="9" id="KW-0289">Folate biosynthesis</keyword>
<comment type="function">
    <text evidence="10">Catalyzes the transfer of pyrophosphate from adenosine triphosphate (ATP) to 6-hydroxymethyl-7,8-dihydropterin, an enzymatic step in folate biosynthesis pathway.</text>
</comment>
<evidence type="ECO:0000313" key="15">
    <source>
        <dbReference type="Proteomes" id="UP001251524"/>
    </source>
</evidence>
<evidence type="ECO:0000256" key="9">
    <source>
        <dbReference type="ARBA" id="ARBA00022909"/>
    </source>
</evidence>
<keyword evidence="5 14" id="KW-0808">Transferase</keyword>
<dbReference type="CDD" id="cd00483">
    <property type="entry name" value="HPPK"/>
    <property type="match status" value="1"/>
</dbReference>
<keyword evidence="8" id="KW-0067">ATP-binding</keyword>
<keyword evidence="6" id="KW-0547">Nucleotide-binding</keyword>
<feature type="domain" description="7,8-dihydro-6-hydroxymethylpterin-pyrophosphokinase" evidence="13">
    <location>
        <begin position="95"/>
        <end position="106"/>
    </location>
</feature>
<dbReference type="GO" id="GO:0003848">
    <property type="term" value="F:2-amino-4-hydroxy-6-hydroxymethyldihydropteridine diphosphokinase activity"/>
    <property type="evidence" value="ECO:0007669"/>
    <property type="project" value="UniProtKB-EC"/>
</dbReference>
<comment type="similarity">
    <text evidence="2">Belongs to the HPPK family.</text>
</comment>
<dbReference type="PANTHER" id="PTHR43071">
    <property type="entry name" value="2-AMINO-4-HYDROXY-6-HYDROXYMETHYLDIHYDROPTERIDINE PYROPHOSPHOKINASE"/>
    <property type="match status" value="1"/>
</dbReference>
<name>A0ABU1WA62_9GAMM</name>
<reference evidence="14 15" key="1">
    <citation type="submission" date="2023-07" db="EMBL/GenBank/DDBJ databases">
        <title>Sorghum-associated microbial communities from plants grown in Nebraska, USA.</title>
        <authorList>
            <person name="Schachtman D."/>
        </authorList>
    </citation>
    <scope>NUCLEOTIDE SEQUENCE [LARGE SCALE GENOMIC DNA]</scope>
    <source>
        <strain evidence="14 15">BE198</strain>
    </source>
</reference>
<evidence type="ECO:0000256" key="3">
    <source>
        <dbReference type="ARBA" id="ARBA00013253"/>
    </source>
</evidence>
<evidence type="ECO:0000313" key="14">
    <source>
        <dbReference type="EMBL" id="MDR7134205.1"/>
    </source>
</evidence>
<gene>
    <name evidence="14" type="ORF">J2X06_001389</name>
</gene>
<keyword evidence="15" id="KW-1185">Reference proteome</keyword>